<dbReference type="Gene3D" id="1.10.10.10">
    <property type="entry name" value="Winged helix-like DNA-binding domain superfamily/Winged helix DNA-binding domain"/>
    <property type="match status" value="1"/>
</dbReference>
<dbReference type="PATRIC" id="fig|172049.5.peg.1733"/>
<dbReference type="SUPFAM" id="SSF46785">
    <property type="entry name" value="Winged helix' DNA-binding domain"/>
    <property type="match status" value="1"/>
</dbReference>
<organism evidence="1 2">
    <name type="scientific">Thermococcus sibiricus</name>
    <dbReference type="NCBI Taxonomy" id="172049"/>
    <lineage>
        <taxon>Archaea</taxon>
        <taxon>Methanobacteriati</taxon>
        <taxon>Methanobacteriota</taxon>
        <taxon>Thermococci</taxon>
        <taxon>Thermococcales</taxon>
        <taxon>Thermococcaceae</taxon>
        <taxon>Thermococcus</taxon>
    </lineage>
</organism>
<proteinExistence type="predicted"/>
<dbReference type="RefSeq" id="WP_015848711.1">
    <property type="nucleotide sequence ID" value="NZ_LGFD01000047.1"/>
</dbReference>
<sequence>MKHEKILDVVRTKEKTAEEIAHETKITLAQTKRLLLRLLAQGKIESLEKDGKLFWKIKEKNKTEERFKYL</sequence>
<gene>
    <name evidence="1" type="ORF">XD54_1778</name>
</gene>
<evidence type="ECO:0000313" key="2">
    <source>
        <dbReference type="Proteomes" id="UP000053911"/>
    </source>
</evidence>
<accession>A0A101EKB4</accession>
<comment type="caution">
    <text evidence="1">The sequence shown here is derived from an EMBL/GenBank/DDBJ whole genome shotgun (WGS) entry which is preliminary data.</text>
</comment>
<reference evidence="2" key="1">
    <citation type="journal article" date="2015" name="MBio">
        <title>Genome-Resolved Metagenomic Analysis Reveals Roles for Candidate Phyla and Other Microbial Community Members in Biogeochemical Transformations in Oil Reservoirs.</title>
        <authorList>
            <person name="Hu P."/>
            <person name="Tom L."/>
            <person name="Singh A."/>
            <person name="Thomas B.C."/>
            <person name="Baker B.J."/>
            <person name="Piceno Y.M."/>
            <person name="Andersen G.L."/>
            <person name="Banfield J.F."/>
        </authorList>
    </citation>
    <scope>NUCLEOTIDE SEQUENCE [LARGE SCALE GENOMIC DNA]</scope>
</reference>
<evidence type="ECO:0000313" key="1">
    <source>
        <dbReference type="EMBL" id="KUK16921.1"/>
    </source>
</evidence>
<evidence type="ECO:0008006" key="3">
    <source>
        <dbReference type="Google" id="ProtNLM"/>
    </source>
</evidence>
<dbReference type="GeneID" id="8095411"/>
<dbReference type="Proteomes" id="UP000053911">
    <property type="component" value="Unassembled WGS sequence"/>
</dbReference>
<dbReference type="OMA" id="PMEVRRY"/>
<dbReference type="InterPro" id="IPR036390">
    <property type="entry name" value="WH_DNA-bd_sf"/>
</dbReference>
<dbReference type="AlphaFoldDB" id="A0A101EKB4"/>
<protein>
    <recommendedName>
        <fullName evidence="3">ArsR family transcriptional regulator</fullName>
    </recommendedName>
</protein>
<dbReference type="InterPro" id="IPR036388">
    <property type="entry name" value="WH-like_DNA-bd_sf"/>
</dbReference>
<dbReference type="EMBL" id="LGFD01000047">
    <property type="protein sequence ID" value="KUK16921.1"/>
    <property type="molecule type" value="Genomic_DNA"/>
</dbReference>
<name>A0A101EKB4_9EURY</name>